<organism evidence="3 4">
    <name type="scientific">Persicobacter psychrovividus</name>
    <dbReference type="NCBI Taxonomy" id="387638"/>
    <lineage>
        <taxon>Bacteria</taxon>
        <taxon>Pseudomonadati</taxon>
        <taxon>Bacteroidota</taxon>
        <taxon>Cytophagia</taxon>
        <taxon>Cytophagales</taxon>
        <taxon>Persicobacteraceae</taxon>
        <taxon>Persicobacter</taxon>
    </lineage>
</organism>
<protein>
    <recommendedName>
        <fullName evidence="2">Uncharacterized protein YyaB-like PH domain-containing protein</fullName>
    </recommendedName>
</protein>
<keyword evidence="1" id="KW-0472">Membrane</keyword>
<dbReference type="InterPro" id="IPR009589">
    <property type="entry name" value="PH_YyaB-like"/>
</dbReference>
<dbReference type="Proteomes" id="UP001354989">
    <property type="component" value="Chromosome"/>
</dbReference>
<name>A0ABM7VF59_9BACT</name>
<keyword evidence="1" id="KW-0812">Transmembrane</keyword>
<dbReference type="Pfam" id="PF06713">
    <property type="entry name" value="bPH_4"/>
    <property type="match status" value="1"/>
</dbReference>
<gene>
    <name evidence="3" type="ORF">PEPS_18510</name>
</gene>
<evidence type="ECO:0000256" key="1">
    <source>
        <dbReference type="SAM" id="Phobius"/>
    </source>
</evidence>
<proteinExistence type="predicted"/>
<evidence type="ECO:0000259" key="2">
    <source>
        <dbReference type="Pfam" id="PF06713"/>
    </source>
</evidence>
<evidence type="ECO:0000313" key="4">
    <source>
        <dbReference type="Proteomes" id="UP001354989"/>
    </source>
</evidence>
<feature type="transmembrane region" description="Helical" evidence="1">
    <location>
        <begin position="33"/>
        <end position="52"/>
    </location>
</feature>
<sequence length="136" mass="16183">MIFRSKINYWLFFAIMMPLFIGFYGDVSGWEIRWPWLVFVASMICIHGYWYYSTFYKIGNGKLSVKSGWWFYKELLIRDIGQIRPKNSVLTAPALSPKRLEIDFKNGEKLMISPRKEKVFLDQLVEINPQIKIMTK</sequence>
<accession>A0ABM7VF59</accession>
<keyword evidence="1" id="KW-1133">Transmembrane helix</keyword>
<keyword evidence="4" id="KW-1185">Reference proteome</keyword>
<dbReference type="EMBL" id="AP025292">
    <property type="protein sequence ID" value="BDC99570.1"/>
    <property type="molecule type" value="Genomic_DNA"/>
</dbReference>
<evidence type="ECO:0000313" key="3">
    <source>
        <dbReference type="EMBL" id="BDC99570.1"/>
    </source>
</evidence>
<reference evidence="3 4" key="1">
    <citation type="submission" date="2021-12" db="EMBL/GenBank/DDBJ databases">
        <title>Genome sequencing of bacteria with rrn-lacking chromosome and rrn-plasmid.</title>
        <authorList>
            <person name="Anda M."/>
            <person name="Iwasaki W."/>
        </authorList>
    </citation>
    <scope>NUCLEOTIDE SEQUENCE [LARGE SCALE GENOMIC DNA]</scope>
    <source>
        <strain evidence="3 4">NBRC 101262</strain>
    </source>
</reference>
<feature type="transmembrane region" description="Helical" evidence="1">
    <location>
        <begin position="7"/>
        <end position="27"/>
    </location>
</feature>
<dbReference type="RefSeq" id="WP_338396879.1">
    <property type="nucleotide sequence ID" value="NZ_AP025292.1"/>
</dbReference>
<feature type="domain" description="Uncharacterized protein YyaB-like PH" evidence="2">
    <location>
        <begin position="54"/>
        <end position="128"/>
    </location>
</feature>